<dbReference type="AlphaFoldDB" id="E4TPY9"/>
<dbReference type="Proteomes" id="UP000008720">
    <property type="component" value="Chromosome"/>
</dbReference>
<dbReference type="KEGG" id="mtt:Ftrac_0542"/>
<proteinExistence type="predicted"/>
<accession>E4TPY9</accession>
<dbReference type="EMBL" id="CP002349">
    <property type="protein sequence ID" value="ADR20546.1"/>
    <property type="molecule type" value="Genomic_DNA"/>
</dbReference>
<gene>
    <name evidence="1" type="ordered locus">Ftrac_0542</name>
</gene>
<reference evidence="1 2" key="1">
    <citation type="journal article" date="2011" name="Stand. Genomic Sci.">
        <title>Complete genome sequence of Marivirga tractuosa type strain (H-43).</title>
        <authorList>
            <person name="Pagani I."/>
            <person name="Chertkov O."/>
            <person name="Lapidus A."/>
            <person name="Lucas S."/>
            <person name="Del Rio T.G."/>
            <person name="Tice H."/>
            <person name="Copeland A."/>
            <person name="Cheng J.F."/>
            <person name="Nolan M."/>
            <person name="Saunders E."/>
            <person name="Pitluck S."/>
            <person name="Held B."/>
            <person name="Goodwin L."/>
            <person name="Liolios K."/>
            <person name="Ovchinikova G."/>
            <person name="Ivanova N."/>
            <person name="Mavromatis K."/>
            <person name="Pati A."/>
            <person name="Chen A."/>
            <person name="Palaniappan K."/>
            <person name="Land M."/>
            <person name="Hauser L."/>
            <person name="Jeffries C.D."/>
            <person name="Detter J.C."/>
            <person name="Han C."/>
            <person name="Tapia R."/>
            <person name="Ngatchou-Djao O.D."/>
            <person name="Rohde M."/>
            <person name="Goker M."/>
            <person name="Spring S."/>
            <person name="Sikorski J."/>
            <person name="Woyke T."/>
            <person name="Bristow J."/>
            <person name="Eisen J.A."/>
            <person name="Markowitz V."/>
            <person name="Hugenholtz P."/>
            <person name="Klenk H.P."/>
            <person name="Kyrpides N.C."/>
        </authorList>
    </citation>
    <scope>NUCLEOTIDE SEQUENCE [LARGE SCALE GENOMIC DNA]</scope>
    <source>
        <strain evidence="2">ATCC 23168 / DSM 4126 / NBRC 15989 / NCIMB 1408 / VKM B-1430 / H-43</strain>
    </source>
</reference>
<dbReference type="HOGENOM" id="CLU_639048_0_0_10"/>
<dbReference type="STRING" id="643867.Ftrac_0542"/>
<evidence type="ECO:0000313" key="2">
    <source>
        <dbReference type="Proteomes" id="UP000008720"/>
    </source>
</evidence>
<keyword evidence="2" id="KW-1185">Reference proteome</keyword>
<protein>
    <submittedName>
        <fullName evidence="1">Uncharacterized protein</fullName>
    </submittedName>
</protein>
<organism evidence="1 2">
    <name type="scientific">Marivirga tractuosa (strain ATCC 23168 / DSM 4126 / NBRC 15989 / NCIMB 1408 / VKM B-1430 / H-43)</name>
    <name type="common">Microscilla tractuosa</name>
    <name type="synonym">Flexibacter tractuosus</name>
    <dbReference type="NCBI Taxonomy" id="643867"/>
    <lineage>
        <taxon>Bacteria</taxon>
        <taxon>Pseudomonadati</taxon>
        <taxon>Bacteroidota</taxon>
        <taxon>Cytophagia</taxon>
        <taxon>Cytophagales</taxon>
        <taxon>Marivirgaceae</taxon>
        <taxon>Marivirga</taxon>
    </lineage>
</organism>
<evidence type="ECO:0000313" key="1">
    <source>
        <dbReference type="EMBL" id="ADR20546.1"/>
    </source>
</evidence>
<name>E4TPY9_MARTH</name>
<sequence>MKPKPDKTFKLIRLFVISLVSMTSPLSLLGQEQSDSLNIIEIVEDSLNVISSEIQHSKVSIQNIDNQIVGRDFSKKLDSVSSYDREQLTSYNKIADTLIHRTDIHKVLPKGSDLGSSIIFENQNILNHAQTHDVPNIPLSKLPDLNKIELEPIKVIPEKILKDKSTINSNLNLRQNLDSLTIEDIEKKAGTLAKDNIDELQELDRMEGAANNARSQMDDLKWDKSKINSSKNVAKVLSENVETVQAGMEKMKDLKGKYSKVNLLNPKGPVLKKISNKPSKPWQFSLNFSSKFQNGISIQIAPSLGYKLHERWVGGIGISYQMRIMDIDSSFTFLPNQELSHRIFNQFNFYRNFFLHLEHELPYKKPAENKEGSWYNLAPQKSRAWVGLALQYGLYKDIKGQTQILYNLIEPDFSNAPENRWTIRINLIF</sequence>